<dbReference type="InterPro" id="IPR027310">
    <property type="entry name" value="Profilin_CS"/>
</dbReference>
<comment type="subcellular location">
    <subcellularLocation>
        <location evidence="1">Cytoplasm</location>
        <location evidence="1">Cytoskeleton</location>
    </subcellularLocation>
</comment>
<dbReference type="EMBL" id="MCFD01000001">
    <property type="protein sequence ID" value="ORX73630.1"/>
    <property type="molecule type" value="Genomic_DNA"/>
</dbReference>
<dbReference type="PROSITE" id="PS00414">
    <property type="entry name" value="PROFILIN"/>
    <property type="match status" value="1"/>
</dbReference>
<dbReference type="GO" id="GO:0005938">
    <property type="term" value="C:cell cortex"/>
    <property type="evidence" value="ECO:0007669"/>
    <property type="project" value="TreeGrafter"/>
</dbReference>
<evidence type="ECO:0000256" key="3">
    <source>
        <dbReference type="ARBA" id="ARBA00022490"/>
    </source>
</evidence>
<keyword evidence="5 6" id="KW-0206">Cytoskeleton</keyword>
<dbReference type="GO" id="GO:0005856">
    <property type="term" value="C:cytoskeleton"/>
    <property type="evidence" value="ECO:0007669"/>
    <property type="project" value="UniProtKB-SubCell"/>
</dbReference>
<comment type="similarity">
    <text evidence="2 7">Belongs to the profilin family.</text>
</comment>
<dbReference type="GeneID" id="63800125"/>
<dbReference type="InterPro" id="IPR005455">
    <property type="entry name" value="PFN_euk"/>
</dbReference>
<dbReference type="Proteomes" id="UP000193922">
    <property type="component" value="Unassembled WGS sequence"/>
</dbReference>
<dbReference type="AlphaFoldDB" id="A0A1Y1WJ84"/>
<evidence type="ECO:0000256" key="7">
    <source>
        <dbReference type="RuleBase" id="RU003909"/>
    </source>
</evidence>
<protein>
    <recommendedName>
        <fullName evidence="7">Profilin</fullName>
    </recommendedName>
</protein>
<dbReference type="PANTHER" id="PTHR11604:SF0">
    <property type="entry name" value="PROFILIN"/>
    <property type="match status" value="1"/>
</dbReference>
<evidence type="ECO:0000256" key="5">
    <source>
        <dbReference type="ARBA" id="ARBA00023212"/>
    </source>
</evidence>
<dbReference type="FunFam" id="3.30.450.30:FF:000001">
    <property type="entry name" value="Profilin"/>
    <property type="match status" value="1"/>
</dbReference>
<dbReference type="OrthoDB" id="421374at2759"/>
<evidence type="ECO:0000256" key="2">
    <source>
        <dbReference type="ARBA" id="ARBA00010058"/>
    </source>
</evidence>
<keyword evidence="4 7" id="KW-0009">Actin-binding</keyword>
<evidence type="ECO:0000313" key="9">
    <source>
        <dbReference type="Proteomes" id="UP000193922"/>
    </source>
</evidence>
<gene>
    <name evidence="8" type="ORF">DL89DRAFT_1438</name>
</gene>
<evidence type="ECO:0000256" key="4">
    <source>
        <dbReference type="ARBA" id="ARBA00023203"/>
    </source>
</evidence>
<dbReference type="CDD" id="cd00148">
    <property type="entry name" value="PROF"/>
    <property type="match status" value="1"/>
</dbReference>
<comment type="function">
    <text evidence="6">Binds to actin and affects the structure of the cytoskeleton. At high concentrations, profilin prevents the polymerization of actin, whereas it enhances it at low concentrations.</text>
</comment>
<accession>A0A1Y1WJ84</accession>
<dbReference type="PANTHER" id="PTHR11604">
    <property type="entry name" value="PROFILIN"/>
    <property type="match status" value="1"/>
</dbReference>
<dbReference type="STRING" id="61395.A0A1Y1WJ84"/>
<comment type="subunit">
    <text evidence="6">Occurs in many kinds of cells as a complex with monomeric actin in a 1:1 ratio.</text>
</comment>
<organism evidence="8 9">
    <name type="scientific">Linderina pennispora</name>
    <dbReference type="NCBI Taxonomy" id="61395"/>
    <lineage>
        <taxon>Eukaryota</taxon>
        <taxon>Fungi</taxon>
        <taxon>Fungi incertae sedis</taxon>
        <taxon>Zoopagomycota</taxon>
        <taxon>Kickxellomycotina</taxon>
        <taxon>Kickxellomycetes</taxon>
        <taxon>Kickxellales</taxon>
        <taxon>Kickxellaceae</taxon>
        <taxon>Linderina</taxon>
    </lineage>
</organism>
<dbReference type="Pfam" id="PF00235">
    <property type="entry name" value="Profilin"/>
    <property type="match status" value="1"/>
</dbReference>
<evidence type="ECO:0000256" key="1">
    <source>
        <dbReference type="ARBA" id="ARBA00004245"/>
    </source>
</evidence>
<name>A0A1Y1WJ84_9FUNG</name>
<dbReference type="PRINTS" id="PR01640">
    <property type="entry name" value="PROFILINPLNT"/>
</dbReference>
<dbReference type="PRINTS" id="PR00392">
    <property type="entry name" value="PROFILIN"/>
</dbReference>
<dbReference type="InterPro" id="IPR048278">
    <property type="entry name" value="PFN"/>
</dbReference>
<comment type="caution">
    <text evidence="8">The sequence shown here is derived from an EMBL/GenBank/DDBJ whole genome shotgun (WGS) entry which is preliminary data.</text>
</comment>
<dbReference type="RefSeq" id="XP_040746841.1">
    <property type="nucleotide sequence ID" value="XM_040883477.1"/>
</dbReference>
<dbReference type="GO" id="GO:0003785">
    <property type="term" value="F:actin monomer binding"/>
    <property type="evidence" value="ECO:0007669"/>
    <property type="project" value="TreeGrafter"/>
</dbReference>
<keyword evidence="3" id="KW-0963">Cytoplasm</keyword>
<dbReference type="InterPro" id="IPR036140">
    <property type="entry name" value="PFN_sf"/>
</dbReference>
<keyword evidence="9" id="KW-1185">Reference proteome</keyword>
<dbReference type="Gene3D" id="3.30.450.30">
    <property type="entry name" value="Dynein light chain 2a, cytoplasmic"/>
    <property type="match status" value="1"/>
</dbReference>
<dbReference type="SUPFAM" id="SSF55770">
    <property type="entry name" value="Profilin (actin-binding protein)"/>
    <property type="match status" value="1"/>
</dbReference>
<dbReference type="SMART" id="SM00392">
    <property type="entry name" value="PROF"/>
    <property type="match status" value="1"/>
</dbReference>
<evidence type="ECO:0000313" key="8">
    <source>
        <dbReference type="EMBL" id="ORX73630.1"/>
    </source>
</evidence>
<evidence type="ECO:0000256" key="6">
    <source>
        <dbReference type="RuleBase" id="RU003908"/>
    </source>
</evidence>
<proteinExistence type="inferred from homology"/>
<sequence>MSWQPYVDSNLVGTGKIVKAAIYGLDGGQWASSAGFALSPEEFQNIKAGFDDAGVLQANGIRAAGTKYLALQVDSTHVHGKKGADGVLIDKTNQTIIVAVYDENTQPGEANKVLGSVSDYLRGIGY</sequence>
<reference evidence="8 9" key="1">
    <citation type="submission" date="2016-07" db="EMBL/GenBank/DDBJ databases">
        <title>Pervasive Adenine N6-methylation of Active Genes in Fungi.</title>
        <authorList>
            <consortium name="DOE Joint Genome Institute"/>
            <person name="Mondo S.J."/>
            <person name="Dannebaum R.O."/>
            <person name="Kuo R.C."/>
            <person name="Labutti K."/>
            <person name="Haridas S."/>
            <person name="Kuo A."/>
            <person name="Salamov A."/>
            <person name="Ahrendt S.R."/>
            <person name="Lipzen A."/>
            <person name="Sullivan W."/>
            <person name="Andreopoulos W.B."/>
            <person name="Clum A."/>
            <person name="Lindquist E."/>
            <person name="Daum C."/>
            <person name="Ramamoorthy G.K."/>
            <person name="Gryganskyi A."/>
            <person name="Culley D."/>
            <person name="Magnuson J.K."/>
            <person name="James T.Y."/>
            <person name="O'Malley M.A."/>
            <person name="Stajich J.E."/>
            <person name="Spatafora J.W."/>
            <person name="Visel A."/>
            <person name="Grigoriev I.V."/>
        </authorList>
    </citation>
    <scope>NUCLEOTIDE SEQUENCE [LARGE SCALE GENOMIC DNA]</scope>
    <source>
        <strain evidence="8 9">ATCC 12442</strain>
    </source>
</reference>